<dbReference type="Proteomes" id="UP000295210">
    <property type="component" value="Unassembled WGS sequence"/>
</dbReference>
<accession>A0A4R1L3X2</accession>
<keyword evidence="4" id="KW-0378">Hydrolase</keyword>
<evidence type="ECO:0000256" key="2">
    <source>
        <dbReference type="SAM" id="SignalP"/>
    </source>
</evidence>
<dbReference type="GO" id="GO:0016787">
    <property type="term" value="F:hydrolase activity"/>
    <property type="evidence" value="ECO:0007669"/>
    <property type="project" value="UniProtKB-KW"/>
</dbReference>
<evidence type="ECO:0000256" key="1">
    <source>
        <dbReference type="ARBA" id="ARBA00038310"/>
    </source>
</evidence>
<name>A0A4R1L3X2_9BACT</name>
<gene>
    <name evidence="4" type="ORF">C7378_3020</name>
</gene>
<keyword evidence="5" id="KW-1185">Reference proteome</keyword>
<dbReference type="SUPFAM" id="SSF51556">
    <property type="entry name" value="Metallo-dependent hydrolases"/>
    <property type="match status" value="1"/>
</dbReference>
<reference evidence="4 5" key="1">
    <citation type="submission" date="2019-03" db="EMBL/GenBank/DDBJ databases">
        <title>Genomic Encyclopedia of Type Strains, Phase IV (KMG-IV): sequencing the most valuable type-strain genomes for metagenomic binning, comparative biology and taxonomic classification.</title>
        <authorList>
            <person name="Goeker M."/>
        </authorList>
    </citation>
    <scope>NUCLEOTIDE SEQUENCE [LARGE SCALE GENOMIC DNA]</scope>
    <source>
        <strain evidence="4 5">DSM 103428</strain>
    </source>
</reference>
<sequence length="321" mass="35447">MRRREVLKFAAAAGLTWAAGPFAAALPKTMPIIDAHIHLFDPERPGGVPWPEKSDTVIYKPSLPGRYEKIASKFGVVGAIAIEASPLPADNDWVLGVAAKNPVIVGVVGDLVPGSPTYLKELARLHANPLFVGIRYGNLWNRNLAVDAKKPGFMEGLKALADYGLELDSANPDASLVRAIADVSDRLPELRIVIDHLPSAPIPAAGPERDGYWSHLRHLSQNPHVFIKLSEIPVRVGQRVPLDVAYYKEHLDAIWDVFGEDHILYGSDWPNSDHLATYGETFSLVRQYVSGKGEAASEKFFWKNSIAAYKWHRRKTDQPVL</sequence>
<dbReference type="PANTHER" id="PTHR43569:SF2">
    <property type="entry name" value="AMIDOHYDROLASE-RELATED DOMAIN-CONTAINING PROTEIN"/>
    <property type="match status" value="1"/>
</dbReference>
<comment type="caution">
    <text evidence="4">The sequence shown here is derived from an EMBL/GenBank/DDBJ whole genome shotgun (WGS) entry which is preliminary data.</text>
</comment>
<organism evidence="4 5">
    <name type="scientific">Acidipila rosea</name>
    <dbReference type="NCBI Taxonomy" id="768535"/>
    <lineage>
        <taxon>Bacteria</taxon>
        <taxon>Pseudomonadati</taxon>
        <taxon>Acidobacteriota</taxon>
        <taxon>Terriglobia</taxon>
        <taxon>Terriglobales</taxon>
        <taxon>Acidobacteriaceae</taxon>
        <taxon>Acidipila</taxon>
    </lineage>
</organism>
<feature type="signal peptide" evidence="2">
    <location>
        <begin position="1"/>
        <end position="24"/>
    </location>
</feature>
<keyword evidence="2" id="KW-0732">Signal</keyword>
<evidence type="ECO:0000313" key="4">
    <source>
        <dbReference type="EMBL" id="TCK71730.1"/>
    </source>
</evidence>
<protein>
    <submittedName>
        <fullName evidence="4">Putative TIM-barrel fold metal-dependent hydrolase</fullName>
    </submittedName>
</protein>
<dbReference type="PANTHER" id="PTHR43569">
    <property type="entry name" value="AMIDOHYDROLASE"/>
    <property type="match status" value="1"/>
</dbReference>
<dbReference type="Pfam" id="PF04909">
    <property type="entry name" value="Amidohydro_2"/>
    <property type="match status" value="1"/>
</dbReference>
<dbReference type="RefSeq" id="WP_131998488.1">
    <property type="nucleotide sequence ID" value="NZ_SMGK01000005.1"/>
</dbReference>
<feature type="domain" description="Amidohydrolase-related" evidence="3">
    <location>
        <begin position="33"/>
        <end position="310"/>
    </location>
</feature>
<comment type="similarity">
    <text evidence="1">Belongs to the metallo-dependent hydrolases superfamily.</text>
</comment>
<evidence type="ECO:0000313" key="5">
    <source>
        <dbReference type="Proteomes" id="UP000295210"/>
    </source>
</evidence>
<feature type="chain" id="PRO_5020989484" evidence="2">
    <location>
        <begin position="25"/>
        <end position="321"/>
    </location>
</feature>
<dbReference type="AlphaFoldDB" id="A0A4R1L3X2"/>
<dbReference type="InterPro" id="IPR032466">
    <property type="entry name" value="Metal_Hydrolase"/>
</dbReference>
<dbReference type="EMBL" id="SMGK01000005">
    <property type="protein sequence ID" value="TCK71730.1"/>
    <property type="molecule type" value="Genomic_DNA"/>
</dbReference>
<dbReference type="OrthoDB" id="9787654at2"/>
<dbReference type="InterPro" id="IPR006680">
    <property type="entry name" value="Amidohydro-rel"/>
</dbReference>
<proteinExistence type="inferred from homology"/>
<dbReference type="Gene3D" id="3.20.20.140">
    <property type="entry name" value="Metal-dependent hydrolases"/>
    <property type="match status" value="1"/>
</dbReference>
<dbReference type="InterPro" id="IPR052350">
    <property type="entry name" value="Metallo-dep_Lactonases"/>
</dbReference>
<evidence type="ECO:0000259" key="3">
    <source>
        <dbReference type="Pfam" id="PF04909"/>
    </source>
</evidence>